<keyword evidence="2" id="KW-1185">Reference proteome</keyword>
<dbReference type="Pfam" id="PF20420">
    <property type="entry name" value="DUF6702"/>
    <property type="match status" value="1"/>
</dbReference>
<organism evidence="1 2">
    <name type="scientific">Neolewinella xylanilytica</name>
    <dbReference type="NCBI Taxonomy" id="1514080"/>
    <lineage>
        <taxon>Bacteria</taxon>
        <taxon>Pseudomonadati</taxon>
        <taxon>Bacteroidota</taxon>
        <taxon>Saprospiria</taxon>
        <taxon>Saprospirales</taxon>
        <taxon>Lewinellaceae</taxon>
        <taxon>Neolewinella</taxon>
    </lineage>
</organism>
<dbReference type="AlphaFoldDB" id="A0A2S6I321"/>
<dbReference type="OrthoDB" id="5735516at2"/>
<name>A0A2S6I321_9BACT</name>
<gene>
    <name evidence="1" type="ORF">CLV84_2367</name>
</gene>
<evidence type="ECO:0000313" key="1">
    <source>
        <dbReference type="EMBL" id="PPK85469.1"/>
    </source>
</evidence>
<dbReference type="EMBL" id="PTJC01000006">
    <property type="protein sequence ID" value="PPK85469.1"/>
    <property type="molecule type" value="Genomic_DNA"/>
</dbReference>
<dbReference type="Proteomes" id="UP000237662">
    <property type="component" value="Unassembled WGS sequence"/>
</dbReference>
<dbReference type="InterPro" id="IPR046525">
    <property type="entry name" value="DUF6702"/>
</dbReference>
<reference evidence="1 2" key="1">
    <citation type="submission" date="2018-02" db="EMBL/GenBank/DDBJ databases">
        <title>Genomic Encyclopedia of Archaeal and Bacterial Type Strains, Phase II (KMG-II): from individual species to whole genera.</title>
        <authorList>
            <person name="Goeker M."/>
        </authorList>
    </citation>
    <scope>NUCLEOTIDE SEQUENCE [LARGE SCALE GENOMIC DNA]</scope>
    <source>
        <strain evidence="1 2">DSM 29526</strain>
    </source>
</reference>
<evidence type="ECO:0000313" key="2">
    <source>
        <dbReference type="Proteomes" id="UP000237662"/>
    </source>
</evidence>
<accession>A0A2S6I321</accession>
<sequence>MSLLLTLLLFLSPPVHDYHVSKTNVRYVADRNQLQIEMQVFVDDIEEAMEEAGAPRLRIGTAKEHAEAERYLTAYLEKHFRIDWNGEKLPVEMIGYELEDDMHGLWIYLAANEVSDPDGITVENSVLTEYYADQKNIVKLFDGDRRVATMLMDRNKPSSAETF</sequence>
<proteinExistence type="predicted"/>
<dbReference type="RefSeq" id="WP_104419969.1">
    <property type="nucleotide sequence ID" value="NZ_PTJC01000006.1"/>
</dbReference>
<protein>
    <submittedName>
        <fullName evidence="1">Uncharacterized protein</fullName>
    </submittedName>
</protein>
<comment type="caution">
    <text evidence="1">The sequence shown here is derived from an EMBL/GenBank/DDBJ whole genome shotgun (WGS) entry which is preliminary data.</text>
</comment>